<dbReference type="SUPFAM" id="SSF48452">
    <property type="entry name" value="TPR-like"/>
    <property type="match status" value="1"/>
</dbReference>
<evidence type="ECO:0000313" key="3">
    <source>
        <dbReference type="EMBL" id="CUO59681.1"/>
    </source>
</evidence>
<dbReference type="Pfam" id="PF14322">
    <property type="entry name" value="SusD-like_3"/>
    <property type="match status" value="1"/>
</dbReference>
<evidence type="ECO:0000313" key="4">
    <source>
        <dbReference type="EMBL" id="KAA5465979.1"/>
    </source>
</evidence>
<dbReference type="GO" id="GO:0009279">
    <property type="term" value="C:cell outer membrane"/>
    <property type="evidence" value="ECO:0007669"/>
    <property type="project" value="UniProtKB-SubCell"/>
</dbReference>
<dbReference type="EMBL" id="VVYP01000002">
    <property type="protein sequence ID" value="KAA5465979.1"/>
    <property type="molecule type" value="Genomic_DNA"/>
</dbReference>
<dbReference type="Proteomes" id="UP000095657">
    <property type="component" value="Unassembled WGS sequence"/>
</dbReference>
<evidence type="ECO:0000259" key="2">
    <source>
        <dbReference type="Pfam" id="PF14322"/>
    </source>
</evidence>
<reference evidence="9" key="4">
    <citation type="submission" date="2022-08" db="EMBL/GenBank/DDBJ databases">
        <title>Genome Sequencing of Bacteroides fragilis Group Isolates with Nanopore Technology.</title>
        <authorList>
            <person name="Tisza M.J."/>
            <person name="Smith D."/>
            <person name="Dekker J.P."/>
        </authorList>
    </citation>
    <scope>NUCLEOTIDE SEQUENCE</scope>
    <source>
        <strain evidence="9">BFG-474</strain>
    </source>
</reference>
<dbReference type="Proteomes" id="UP000283512">
    <property type="component" value="Unassembled WGS sequence"/>
</dbReference>
<reference evidence="13 14" key="3">
    <citation type="journal article" date="2019" name="Nat. Med.">
        <title>A library of human gut bacterial isolates paired with longitudinal multiomics data enables mechanistic microbiome research.</title>
        <authorList>
            <person name="Poyet M."/>
            <person name="Groussin M."/>
            <person name="Gibbons S.M."/>
            <person name="Avila-Pacheco J."/>
            <person name="Jiang X."/>
            <person name="Kearney S.M."/>
            <person name="Perrotta A.R."/>
            <person name="Berdy B."/>
            <person name="Zhao S."/>
            <person name="Lieberman T.D."/>
            <person name="Swanson P.K."/>
            <person name="Smith M."/>
            <person name="Roesemann S."/>
            <person name="Alexander J.E."/>
            <person name="Rich S.A."/>
            <person name="Livny J."/>
            <person name="Vlamakis H."/>
            <person name="Clish C."/>
            <person name="Bullock K."/>
            <person name="Deik A."/>
            <person name="Scott J."/>
            <person name="Pierce K.A."/>
            <person name="Xavier R.J."/>
            <person name="Alm E.J."/>
        </authorList>
    </citation>
    <scope>NUCLEOTIDE SEQUENCE [LARGE SCALE GENOMIC DNA]</scope>
    <source>
        <strain evidence="6 13">BIOML-A19</strain>
        <strain evidence="5 15">BIOML-A21</strain>
        <strain evidence="4 14">BIOML-A31</strain>
    </source>
</reference>
<dbReference type="Proteomes" id="UP000368418">
    <property type="component" value="Unassembled WGS sequence"/>
</dbReference>
<dbReference type="AlphaFoldDB" id="A0A174GCP0"/>
<dbReference type="InterPro" id="IPR011990">
    <property type="entry name" value="TPR-like_helical_dom_sf"/>
</dbReference>
<evidence type="ECO:0000256" key="1">
    <source>
        <dbReference type="SAM" id="SignalP"/>
    </source>
</evidence>
<dbReference type="Proteomes" id="UP000284431">
    <property type="component" value="Unassembled WGS sequence"/>
</dbReference>
<dbReference type="EMBL" id="CP103166">
    <property type="protein sequence ID" value="UVQ97545.1"/>
    <property type="molecule type" value="Genomic_DNA"/>
</dbReference>
<evidence type="ECO:0000313" key="12">
    <source>
        <dbReference type="Proteomes" id="UP000284431"/>
    </source>
</evidence>
<evidence type="ECO:0000313" key="9">
    <source>
        <dbReference type="EMBL" id="UVQ97545.1"/>
    </source>
</evidence>
<evidence type="ECO:0000313" key="15">
    <source>
        <dbReference type="Proteomes" id="UP000491168"/>
    </source>
</evidence>
<reference evidence="3 10" key="1">
    <citation type="submission" date="2015-09" db="EMBL/GenBank/DDBJ databases">
        <authorList>
            <consortium name="Pathogen Informatics"/>
        </authorList>
    </citation>
    <scope>NUCLEOTIDE SEQUENCE [LARGE SCALE GENOMIC DNA]</scope>
    <source>
        <strain evidence="3 10">2789STDY5834880</strain>
    </source>
</reference>
<sequence length="500" mass="56700">MKTRNKIILLLALALTCMITSCESYLDTMPDQRTELNSVRKVKDLLMSAYSTASSIQMEEFMSDNRMDNGEKYGFPSNILMQGYYWEEMTDINQDTPRYLWNGCYSAIAAANQALQAIEELGDPEEAQPYKGEALMCRAYGHFALAKIFCMAYGDDADTNLGIPYITAPETNVGVQYERGTLAETYAMIDKDIEEGLPLISSEAYDIPLYHFNQNAAYAFAAQFNLFYNKFDKAIRYATEAIGEDPSSVLRNMGGYAQFPSSMEYTLAYISSDEPANLMLQQTMSWWGSNYKSAYRYGHSREICEKQTIWSKGPYGSLKVYETVLGYGDQSIFVPKMDQFKEIANAITGSYYGRQVAFAFTTDKTLLNRAEAYVLSKQYDKAVNDLQYWYRIKAATKVPDKDELNLFYETVDPTTNGKPLDPKFALEAGLQTNLLKAVIHARRIETVHEGERWQDIKRFGIEISHNIENESPIVLKAHDLRKAVQIPASVVEAGMQPNPR</sequence>
<evidence type="ECO:0000313" key="8">
    <source>
        <dbReference type="EMBL" id="RHH89183.1"/>
    </source>
</evidence>
<evidence type="ECO:0000313" key="7">
    <source>
        <dbReference type="EMBL" id="RGY23189.1"/>
    </source>
</evidence>
<evidence type="ECO:0000313" key="11">
    <source>
        <dbReference type="Proteomes" id="UP000283512"/>
    </source>
</evidence>
<dbReference type="KEGG" id="bcac:CGC64_03795"/>
<evidence type="ECO:0000313" key="14">
    <source>
        <dbReference type="Proteomes" id="UP000475905"/>
    </source>
</evidence>
<dbReference type="Proteomes" id="UP000491168">
    <property type="component" value="Unassembled WGS sequence"/>
</dbReference>
<dbReference type="EMBL" id="CZAI01000001">
    <property type="protein sequence ID" value="CUO59681.1"/>
    <property type="molecule type" value="Genomic_DNA"/>
</dbReference>
<keyword evidence="1" id="KW-0732">Signal</keyword>
<evidence type="ECO:0000313" key="6">
    <source>
        <dbReference type="EMBL" id="KAA5503917.1"/>
    </source>
</evidence>
<gene>
    <name evidence="8" type="ORF">DW190_12535</name>
    <name evidence="7" type="ORF">DXA49_17490</name>
    <name evidence="3" type="ORF">ERS852494_00284</name>
    <name evidence="6" type="ORF">F2Y31_01350</name>
    <name evidence="5" type="ORF">F2Y35_19350</name>
    <name evidence="4" type="ORF">F2Y36_03060</name>
    <name evidence="9" type="ORF">NXW23_04035</name>
</gene>
<reference evidence="11 12" key="2">
    <citation type="submission" date="2018-08" db="EMBL/GenBank/DDBJ databases">
        <title>A genome reference for cultivated species of the human gut microbiota.</title>
        <authorList>
            <person name="Zou Y."/>
            <person name="Xue W."/>
            <person name="Luo G."/>
        </authorList>
    </citation>
    <scope>NUCLEOTIDE SEQUENCE [LARGE SCALE GENOMIC DNA]</scope>
    <source>
        <strain evidence="8 11">AM16-49B</strain>
        <strain evidence="7 12">OF02-6LB</strain>
    </source>
</reference>
<feature type="chain" id="PRO_5041795162" evidence="1">
    <location>
        <begin position="27"/>
        <end position="500"/>
    </location>
</feature>
<accession>A0A174GCP0</accession>
<dbReference type="Proteomes" id="UP001060260">
    <property type="component" value="Chromosome"/>
</dbReference>
<name>A0A174GCP0_9BACE</name>
<organism evidence="3 10">
    <name type="scientific">Bacteroides caccae</name>
    <dbReference type="NCBI Taxonomy" id="47678"/>
    <lineage>
        <taxon>Bacteria</taxon>
        <taxon>Pseudomonadati</taxon>
        <taxon>Bacteroidota</taxon>
        <taxon>Bacteroidia</taxon>
        <taxon>Bacteroidales</taxon>
        <taxon>Bacteroidaceae</taxon>
        <taxon>Bacteroides</taxon>
    </lineage>
</organism>
<feature type="domain" description="SusD-like N-terminal" evidence="2">
    <location>
        <begin position="25"/>
        <end position="226"/>
    </location>
</feature>
<dbReference type="EMBL" id="VVYF01000022">
    <property type="protein sequence ID" value="KAA5487604.1"/>
    <property type="molecule type" value="Genomic_DNA"/>
</dbReference>
<evidence type="ECO:0000313" key="13">
    <source>
        <dbReference type="Proteomes" id="UP000368418"/>
    </source>
</evidence>
<dbReference type="Gene3D" id="1.25.40.390">
    <property type="match status" value="1"/>
</dbReference>
<dbReference type="EMBL" id="VVYD01000001">
    <property type="protein sequence ID" value="KAA5503917.1"/>
    <property type="molecule type" value="Genomic_DNA"/>
</dbReference>
<dbReference type="RefSeq" id="WP_005676846.1">
    <property type="nucleotide sequence ID" value="NZ_CACRTB010000007.1"/>
</dbReference>
<dbReference type="InterPro" id="IPR033985">
    <property type="entry name" value="SusD-like_N"/>
</dbReference>
<dbReference type="STRING" id="47678.ERS852494_00284"/>
<dbReference type="EMBL" id="QSCS01000032">
    <property type="protein sequence ID" value="RGY23189.1"/>
    <property type="molecule type" value="Genomic_DNA"/>
</dbReference>
<dbReference type="PROSITE" id="PS51257">
    <property type="entry name" value="PROKAR_LIPOPROTEIN"/>
    <property type="match status" value="1"/>
</dbReference>
<dbReference type="EMBL" id="QRKD01000011">
    <property type="protein sequence ID" value="RHH89183.1"/>
    <property type="molecule type" value="Genomic_DNA"/>
</dbReference>
<evidence type="ECO:0000313" key="5">
    <source>
        <dbReference type="EMBL" id="KAA5487604.1"/>
    </source>
</evidence>
<proteinExistence type="predicted"/>
<evidence type="ECO:0000313" key="10">
    <source>
        <dbReference type="Proteomes" id="UP000095657"/>
    </source>
</evidence>
<protein>
    <submittedName>
        <fullName evidence="3 4">SusD family</fullName>
    </submittedName>
</protein>
<feature type="signal peptide" evidence="1">
    <location>
        <begin position="1"/>
        <end position="26"/>
    </location>
</feature>
<dbReference type="Proteomes" id="UP000475905">
    <property type="component" value="Unassembled WGS sequence"/>
</dbReference>